<dbReference type="CDD" id="cd00293">
    <property type="entry name" value="USP-like"/>
    <property type="match status" value="2"/>
</dbReference>
<gene>
    <name evidence="3" type="ORF">ACFQXB_00700</name>
</gene>
<evidence type="ECO:0000313" key="4">
    <source>
        <dbReference type="Proteomes" id="UP001596516"/>
    </source>
</evidence>
<accession>A0ABW2UDI6</accession>
<dbReference type="Pfam" id="PF00582">
    <property type="entry name" value="Usp"/>
    <property type="match status" value="2"/>
</dbReference>
<dbReference type="InterPro" id="IPR006016">
    <property type="entry name" value="UspA"/>
</dbReference>
<reference evidence="4" key="1">
    <citation type="journal article" date="2019" name="Int. J. Syst. Evol. Microbiol.">
        <title>The Global Catalogue of Microorganisms (GCM) 10K type strain sequencing project: providing services to taxonomists for standard genome sequencing and annotation.</title>
        <authorList>
            <consortium name="The Broad Institute Genomics Platform"/>
            <consortium name="The Broad Institute Genome Sequencing Center for Infectious Disease"/>
            <person name="Wu L."/>
            <person name="Ma J."/>
        </authorList>
    </citation>
    <scope>NUCLEOTIDE SEQUENCE [LARGE SCALE GENOMIC DNA]</scope>
    <source>
        <strain evidence="4">CGMCC 1.12750</strain>
    </source>
</reference>
<dbReference type="PANTHER" id="PTHR46268:SF15">
    <property type="entry name" value="UNIVERSAL STRESS PROTEIN HP_0031"/>
    <property type="match status" value="1"/>
</dbReference>
<proteinExistence type="inferred from homology"/>
<sequence length="283" mass="30616">MQKITAFIDGSSYAESVCDHAVWAASRLNMPVALVHVLGRRSDASSQPADLSGNLSLGARSDLMEKLARLDEERAALARERGRALLDDARARIGDGIEVSTRLRSGDLSDAVHELEPETRFAIIGKRGEAADFEKMHLGSNLDRLVRMANRPVLVVSRSFRPIESFLLAFDAGPSAQRAVERLAEGSVPRGTRCHILTVGDATPATRDRLSAAAAALRKAGYAVEEHLVQGHPEEAIARAVRETGADLLVLGKSGHSRLRQLFIGSTTLDLMRTCPVPVLIFP</sequence>
<organism evidence="3 4">
    <name type="scientific">Plastorhodobacter daqingensis</name>
    <dbReference type="NCBI Taxonomy" id="1387281"/>
    <lineage>
        <taxon>Bacteria</taxon>
        <taxon>Pseudomonadati</taxon>
        <taxon>Pseudomonadota</taxon>
        <taxon>Alphaproteobacteria</taxon>
        <taxon>Rhodobacterales</taxon>
        <taxon>Paracoccaceae</taxon>
        <taxon>Plastorhodobacter</taxon>
    </lineage>
</organism>
<evidence type="ECO:0000313" key="3">
    <source>
        <dbReference type="EMBL" id="MFC7702711.1"/>
    </source>
</evidence>
<dbReference type="RefSeq" id="WP_377397589.1">
    <property type="nucleotide sequence ID" value="NZ_JBHTFQ010000001.1"/>
</dbReference>
<dbReference type="PANTHER" id="PTHR46268">
    <property type="entry name" value="STRESS RESPONSE PROTEIN NHAX"/>
    <property type="match status" value="1"/>
</dbReference>
<evidence type="ECO:0000259" key="2">
    <source>
        <dbReference type="Pfam" id="PF00582"/>
    </source>
</evidence>
<feature type="domain" description="UspA" evidence="2">
    <location>
        <begin position="167"/>
        <end position="283"/>
    </location>
</feature>
<dbReference type="InterPro" id="IPR006015">
    <property type="entry name" value="Universal_stress_UspA"/>
</dbReference>
<feature type="domain" description="UspA" evidence="2">
    <location>
        <begin position="2"/>
        <end position="156"/>
    </location>
</feature>
<name>A0ABW2UDI6_9RHOB</name>
<protein>
    <submittedName>
        <fullName evidence="3">Universal stress protein</fullName>
    </submittedName>
</protein>
<keyword evidence="4" id="KW-1185">Reference proteome</keyword>
<comment type="similarity">
    <text evidence="1">Belongs to the universal stress protein A family.</text>
</comment>
<dbReference type="Gene3D" id="3.40.50.12370">
    <property type="match status" value="1"/>
</dbReference>
<dbReference type="Proteomes" id="UP001596516">
    <property type="component" value="Unassembled WGS sequence"/>
</dbReference>
<comment type="caution">
    <text evidence="3">The sequence shown here is derived from an EMBL/GenBank/DDBJ whole genome shotgun (WGS) entry which is preliminary data.</text>
</comment>
<dbReference type="EMBL" id="JBHTFQ010000001">
    <property type="protein sequence ID" value="MFC7702711.1"/>
    <property type="molecule type" value="Genomic_DNA"/>
</dbReference>
<dbReference type="PRINTS" id="PR01438">
    <property type="entry name" value="UNVRSLSTRESS"/>
</dbReference>
<evidence type="ECO:0000256" key="1">
    <source>
        <dbReference type="ARBA" id="ARBA00008791"/>
    </source>
</evidence>
<dbReference type="SUPFAM" id="SSF52402">
    <property type="entry name" value="Adenine nucleotide alpha hydrolases-like"/>
    <property type="match status" value="2"/>
</dbReference>